<dbReference type="Proteomes" id="UP000290365">
    <property type="component" value="Chromosome"/>
</dbReference>
<dbReference type="RefSeq" id="WP_129891143.1">
    <property type="nucleotide sequence ID" value="NZ_CP035758.1"/>
</dbReference>
<dbReference type="NCBIfam" id="TIGR02605">
    <property type="entry name" value="CxxC_CxxC_SSSS"/>
    <property type="match status" value="1"/>
</dbReference>
<evidence type="ECO:0000313" key="3">
    <source>
        <dbReference type="EMBL" id="QBD80077.1"/>
    </source>
</evidence>
<organism evidence="3 4">
    <name type="scientific">Ktedonosporobacter rubrisoli</name>
    <dbReference type="NCBI Taxonomy" id="2509675"/>
    <lineage>
        <taxon>Bacteria</taxon>
        <taxon>Bacillati</taxon>
        <taxon>Chloroflexota</taxon>
        <taxon>Ktedonobacteria</taxon>
        <taxon>Ktedonobacterales</taxon>
        <taxon>Ktedonosporobacteraceae</taxon>
        <taxon>Ktedonosporobacter</taxon>
    </lineage>
</organism>
<accession>A0A4P6JWJ5</accession>
<name>A0A4P6JWJ5_KTERU</name>
<feature type="domain" description="Putative regulatory protein FmdB zinc ribbon" evidence="2">
    <location>
        <begin position="1"/>
        <end position="41"/>
    </location>
</feature>
<gene>
    <name evidence="3" type="ORF">EPA93_30485</name>
</gene>
<protein>
    <submittedName>
        <fullName evidence="3">Zinc ribbon domain-containing protein</fullName>
    </submittedName>
</protein>
<dbReference type="KEGG" id="kbs:EPA93_30485"/>
<feature type="region of interest" description="Disordered" evidence="1">
    <location>
        <begin position="61"/>
        <end position="97"/>
    </location>
</feature>
<sequence length="97" mass="11022">MPRYEFLCERCGSFECWRPLAEASEPQRCPECKALARRVYTLPGLVKTPLALSRALYRAEKSAHEPEVVRRASSASQGEKPAQIISQSHGRPWQVEH</sequence>
<evidence type="ECO:0000313" key="4">
    <source>
        <dbReference type="Proteomes" id="UP000290365"/>
    </source>
</evidence>
<dbReference type="EMBL" id="CP035758">
    <property type="protein sequence ID" value="QBD80077.1"/>
    <property type="molecule type" value="Genomic_DNA"/>
</dbReference>
<dbReference type="Pfam" id="PF09723">
    <property type="entry name" value="Zn_ribbon_8"/>
    <property type="match status" value="1"/>
</dbReference>
<dbReference type="InterPro" id="IPR013429">
    <property type="entry name" value="Regulatory_FmdB_Zinc_ribbon"/>
</dbReference>
<evidence type="ECO:0000256" key="1">
    <source>
        <dbReference type="SAM" id="MobiDB-lite"/>
    </source>
</evidence>
<feature type="compositionally biased region" description="Basic and acidic residues" evidence="1">
    <location>
        <begin position="61"/>
        <end position="70"/>
    </location>
</feature>
<dbReference type="OrthoDB" id="9813321at2"/>
<proteinExistence type="predicted"/>
<dbReference type="AlphaFoldDB" id="A0A4P6JWJ5"/>
<dbReference type="SMART" id="SM00834">
    <property type="entry name" value="CxxC_CXXC_SSSS"/>
    <property type="match status" value="1"/>
</dbReference>
<keyword evidence="4" id="KW-1185">Reference proteome</keyword>
<reference evidence="3 4" key="1">
    <citation type="submission" date="2019-01" db="EMBL/GenBank/DDBJ databases">
        <title>Ktedonosporobacter rubrisoli SCAWS-G2.</title>
        <authorList>
            <person name="Huang Y."/>
            <person name="Yan B."/>
        </authorList>
    </citation>
    <scope>NUCLEOTIDE SEQUENCE [LARGE SCALE GENOMIC DNA]</scope>
    <source>
        <strain evidence="3 4">SCAWS-G2</strain>
    </source>
</reference>
<evidence type="ECO:0000259" key="2">
    <source>
        <dbReference type="SMART" id="SM00834"/>
    </source>
</evidence>